<feature type="transmembrane region" description="Helical" evidence="1">
    <location>
        <begin position="24"/>
        <end position="44"/>
    </location>
</feature>
<protein>
    <submittedName>
        <fullName evidence="2">Transmembrane protein, putative</fullName>
    </submittedName>
</protein>
<sequence>MAIIRTSPTVSSPYPAIFADTGSLRILTISCMMWGVYLGMQLAWRQLPLSSSGRRFKNFG</sequence>
<dbReference type="EnsemblPlants" id="KEH28366">
    <property type="protein sequence ID" value="KEH28366"/>
    <property type="gene ID" value="MTR_5g088775"/>
</dbReference>
<evidence type="ECO:0000313" key="2">
    <source>
        <dbReference type="EMBL" id="KEH28366.1"/>
    </source>
</evidence>
<dbReference type="AlphaFoldDB" id="A0A072UG48"/>
<organism evidence="2 4">
    <name type="scientific">Medicago truncatula</name>
    <name type="common">Barrel medic</name>
    <name type="synonym">Medicago tribuloides</name>
    <dbReference type="NCBI Taxonomy" id="3880"/>
    <lineage>
        <taxon>Eukaryota</taxon>
        <taxon>Viridiplantae</taxon>
        <taxon>Streptophyta</taxon>
        <taxon>Embryophyta</taxon>
        <taxon>Tracheophyta</taxon>
        <taxon>Spermatophyta</taxon>
        <taxon>Magnoliopsida</taxon>
        <taxon>eudicotyledons</taxon>
        <taxon>Gunneridae</taxon>
        <taxon>Pentapetalae</taxon>
        <taxon>rosids</taxon>
        <taxon>fabids</taxon>
        <taxon>Fabales</taxon>
        <taxon>Fabaceae</taxon>
        <taxon>Papilionoideae</taxon>
        <taxon>50 kb inversion clade</taxon>
        <taxon>NPAAA clade</taxon>
        <taxon>Hologalegina</taxon>
        <taxon>IRL clade</taxon>
        <taxon>Trifolieae</taxon>
        <taxon>Medicago</taxon>
    </lineage>
</organism>
<evidence type="ECO:0000313" key="3">
    <source>
        <dbReference type="EnsemblPlants" id="KEH28366"/>
    </source>
</evidence>
<evidence type="ECO:0000313" key="4">
    <source>
        <dbReference type="Proteomes" id="UP000002051"/>
    </source>
</evidence>
<keyword evidence="1" id="KW-1133">Transmembrane helix</keyword>
<proteinExistence type="predicted"/>
<name>A0A072UG48_MEDTR</name>
<dbReference type="EMBL" id="CM001221">
    <property type="protein sequence ID" value="KEH28366.1"/>
    <property type="molecule type" value="Genomic_DNA"/>
</dbReference>
<gene>
    <name evidence="2" type="ordered locus">MTR_5g088775</name>
</gene>
<keyword evidence="1" id="KW-0472">Membrane</keyword>
<dbReference type="HOGENOM" id="CLU_2945223_0_0_1"/>
<dbReference type="Proteomes" id="UP000002051">
    <property type="component" value="Chromosome 5"/>
</dbReference>
<keyword evidence="4" id="KW-1185">Reference proteome</keyword>
<reference evidence="2 4" key="2">
    <citation type="journal article" date="2014" name="BMC Genomics">
        <title>An improved genome release (version Mt4.0) for the model legume Medicago truncatula.</title>
        <authorList>
            <person name="Tang H."/>
            <person name="Krishnakumar V."/>
            <person name="Bidwell S."/>
            <person name="Rosen B."/>
            <person name="Chan A."/>
            <person name="Zhou S."/>
            <person name="Gentzbittel L."/>
            <person name="Childs K.L."/>
            <person name="Yandell M."/>
            <person name="Gundlach H."/>
            <person name="Mayer K.F."/>
            <person name="Schwartz D.C."/>
            <person name="Town C.D."/>
        </authorList>
    </citation>
    <scope>GENOME REANNOTATION</scope>
    <source>
        <strain evidence="2">A17</strain>
        <strain evidence="3 4">cv. Jemalong A17</strain>
    </source>
</reference>
<accession>A0A072UG48</accession>
<evidence type="ECO:0000256" key="1">
    <source>
        <dbReference type="SAM" id="Phobius"/>
    </source>
</evidence>
<keyword evidence="1 2" id="KW-0812">Transmembrane</keyword>
<reference evidence="3" key="3">
    <citation type="submission" date="2015-04" db="UniProtKB">
        <authorList>
            <consortium name="EnsemblPlants"/>
        </authorList>
    </citation>
    <scope>IDENTIFICATION</scope>
    <source>
        <strain evidence="3">cv. Jemalong A17</strain>
    </source>
</reference>
<reference evidence="2 4" key="1">
    <citation type="journal article" date="2011" name="Nature">
        <title>The Medicago genome provides insight into the evolution of rhizobial symbioses.</title>
        <authorList>
            <person name="Young N.D."/>
            <person name="Debelle F."/>
            <person name="Oldroyd G.E."/>
            <person name="Geurts R."/>
            <person name="Cannon S.B."/>
            <person name="Udvardi M.K."/>
            <person name="Benedito V.A."/>
            <person name="Mayer K.F."/>
            <person name="Gouzy J."/>
            <person name="Schoof H."/>
            <person name="Van de Peer Y."/>
            <person name="Proost S."/>
            <person name="Cook D.R."/>
            <person name="Meyers B.C."/>
            <person name="Spannagl M."/>
            <person name="Cheung F."/>
            <person name="De Mita S."/>
            <person name="Krishnakumar V."/>
            <person name="Gundlach H."/>
            <person name="Zhou S."/>
            <person name="Mudge J."/>
            <person name="Bharti A.K."/>
            <person name="Murray J.D."/>
            <person name="Naoumkina M.A."/>
            <person name="Rosen B."/>
            <person name="Silverstein K.A."/>
            <person name="Tang H."/>
            <person name="Rombauts S."/>
            <person name="Zhao P.X."/>
            <person name="Zhou P."/>
            <person name="Barbe V."/>
            <person name="Bardou P."/>
            <person name="Bechner M."/>
            <person name="Bellec A."/>
            <person name="Berger A."/>
            <person name="Berges H."/>
            <person name="Bidwell S."/>
            <person name="Bisseling T."/>
            <person name="Choisne N."/>
            <person name="Couloux A."/>
            <person name="Denny R."/>
            <person name="Deshpande S."/>
            <person name="Dai X."/>
            <person name="Doyle J.J."/>
            <person name="Dudez A.M."/>
            <person name="Farmer A.D."/>
            <person name="Fouteau S."/>
            <person name="Franken C."/>
            <person name="Gibelin C."/>
            <person name="Gish J."/>
            <person name="Goldstein S."/>
            <person name="Gonzalez A.J."/>
            <person name="Green P.J."/>
            <person name="Hallab A."/>
            <person name="Hartog M."/>
            <person name="Hua A."/>
            <person name="Humphray S.J."/>
            <person name="Jeong D.H."/>
            <person name="Jing Y."/>
            <person name="Jocker A."/>
            <person name="Kenton S.M."/>
            <person name="Kim D.J."/>
            <person name="Klee K."/>
            <person name="Lai H."/>
            <person name="Lang C."/>
            <person name="Lin S."/>
            <person name="Macmil S.L."/>
            <person name="Magdelenat G."/>
            <person name="Matthews L."/>
            <person name="McCorrison J."/>
            <person name="Monaghan E.L."/>
            <person name="Mun J.H."/>
            <person name="Najar F.Z."/>
            <person name="Nicholson C."/>
            <person name="Noirot C."/>
            <person name="O'Bleness M."/>
            <person name="Paule C.R."/>
            <person name="Poulain J."/>
            <person name="Prion F."/>
            <person name="Qin B."/>
            <person name="Qu C."/>
            <person name="Retzel E.F."/>
            <person name="Riddle C."/>
            <person name="Sallet E."/>
            <person name="Samain S."/>
            <person name="Samson N."/>
            <person name="Sanders I."/>
            <person name="Saurat O."/>
            <person name="Scarpelli C."/>
            <person name="Schiex T."/>
            <person name="Segurens B."/>
            <person name="Severin A.J."/>
            <person name="Sherrier D.J."/>
            <person name="Shi R."/>
            <person name="Sims S."/>
            <person name="Singer S.R."/>
            <person name="Sinharoy S."/>
            <person name="Sterck L."/>
            <person name="Viollet A."/>
            <person name="Wang B.B."/>
            <person name="Wang K."/>
            <person name="Wang M."/>
            <person name="Wang X."/>
            <person name="Warfsmann J."/>
            <person name="Weissenbach J."/>
            <person name="White D.D."/>
            <person name="White J.D."/>
            <person name="Wiley G.B."/>
            <person name="Wincker P."/>
            <person name="Xing Y."/>
            <person name="Yang L."/>
            <person name="Yao Z."/>
            <person name="Ying F."/>
            <person name="Zhai J."/>
            <person name="Zhou L."/>
            <person name="Zuber A."/>
            <person name="Denarie J."/>
            <person name="Dixon R.A."/>
            <person name="May G.D."/>
            <person name="Schwartz D.C."/>
            <person name="Rogers J."/>
            <person name="Quetier F."/>
            <person name="Town C.D."/>
            <person name="Roe B.A."/>
        </authorList>
    </citation>
    <scope>NUCLEOTIDE SEQUENCE [LARGE SCALE GENOMIC DNA]</scope>
    <source>
        <strain evidence="2">A17</strain>
        <strain evidence="3 4">cv. Jemalong A17</strain>
    </source>
</reference>